<gene>
    <name evidence="2" type="ORF">C7435_0559</name>
</gene>
<keyword evidence="1" id="KW-0812">Transmembrane</keyword>
<sequence length="218" mass="23779">MFIGHYGPALAGKTIAKAVPLWVYFLAVQFVDVLWGVFVANGIEHVRIVPGFTEANPLDLYDMPITHSLPGALGWSVLAGLVWALVSPKQKRIGGIAIALAVFSHWILDLIVHVPDLELWPGGLRVGFGLWNNYPVALAVEFGVLLAGFALYLRVTEAKGLIGRIWPWVFMALLALAEYANHTTPVPDDFTTAGYMGTITFLVIAALAAICDLTRRTR</sequence>
<feature type="transmembrane region" description="Helical" evidence="1">
    <location>
        <begin position="63"/>
        <end position="86"/>
    </location>
</feature>
<feature type="transmembrane region" description="Helical" evidence="1">
    <location>
        <begin position="165"/>
        <end position="181"/>
    </location>
</feature>
<evidence type="ECO:0000313" key="2">
    <source>
        <dbReference type="EMBL" id="RKR04115.1"/>
    </source>
</evidence>
<evidence type="ECO:0000313" key="3">
    <source>
        <dbReference type="Proteomes" id="UP000273675"/>
    </source>
</evidence>
<feature type="transmembrane region" description="Helical" evidence="1">
    <location>
        <begin position="134"/>
        <end position="153"/>
    </location>
</feature>
<name>A0A495DMJ6_9PROT</name>
<dbReference type="RefSeq" id="WP_121209924.1">
    <property type="nucleotide sequence ID" value="NZ_RBIM01000001.1"/>
</dbReference>
<dbReference type="Proteomes" id="UP000273675">
    <property type="component" value="Unassembled WGS sequence"/>
</dbReference>
<accession>A0A495DMJ6</accession>
<reference evidence="2 3" key="1">
    <citation type="submission" date="2018-10" db="EMBL/GenBank/DDBJ databases">
        <title>Genomic Encyclopedia of Type Strains, Phase IV (KMG-IV): sequencing the most valuable type-strain genomes for metagenomic binning, comparative biology and taxonomic classification.</title>
        <authorList>
            <person name="Goeker M."/>
        </authorList>
    </citation>
    <scope>NUCLEOTIDE SEQUENCE [LARGE SCALE GENOMIC DNA]</scope>
    <source>
        <strain evidence="2 3">DSM 4734</strain>
    </source>
</reference>
<protein>
    <submittedName>
        <fullName evidence="2">Uncharacterized protein</fullName>
    </submittedName>
</protein>
<keyword evidence="1" id="KW-0472">Membrane</keyword>
<dbReference type="EMBL" id="RBIM01000001">
    <property type="protein sequence ID" value="RKR04115.1"/>
    <property type="molecule type" value="Genomic_DNA"/>
</dbReference>
<proteinExistence type="predicted"/>
<feature type="transmembrane region" description="Helical" evidence="1">
    <location>
        <begin position="93"/>
        <end position="114"/>
    </location>
</feature>
<organism evidence="2 3">
    <name type="scientific">Maricaulis maris</name>
    <dbReference type="NCBI Taxonomy" id="74318"/>
    <lineage>
        <taxon>Bacteria</taxon>
        <taxon>Pseudomonadati</taxon>
        <taxon>Pseudomonadota</taxon>
        <taxon>Alphaproteobacteria</taxon>
        <taxon>Maricaulales</taxon>
        <taxon>Maricaulaceae</taxon>
        <taxon>Maricaulis</taxon>
    </lineage>
</organism>
<dbReference type="AlphaFoldDB" id="A0A495DMJ6"/>
<keyword evidence="1" id="KW-1133">Transmembrane helix</keyword>
<dbReference type="OrthoDB" id="327431at2"/>
<evidence type="ECO:0000256" key="1">
    <source>
        <dbReference type="SAM" id="Phobius"/>
    </source>
</evidence>
<feature type="transmembrane region" description="Helical" evidence="1">
    <location>
        <begin position="21"/>
        <end position="43"/>
    </location>
</feature>
<comment type="caution">
    <text evidence="2">The sequence shown here is derived from an EMBL/GenBank/DDBJ whole genome shotgun (WGS) entry which is preliminary data.</text>
</comment>
<feature type="transmembrane region" description="Helical" evidence="1">
    <location>
        <begin position="193"/>
        <end position="213"/>
    </location>
</feature>